<dbReference type="Proteomes" id="UP000664203">
    <property type="component" value="Unassembled WGS sequence"/>
</dbReference>
<dbReference type="GO" id="GO:0008270">
    <property type="term" value="F:zinc ion binding"/>
    <property type="evidence" value="ECO:0007669"/>
    <property type="project" value="UniProtKB-KW"/>
</dbReference>
<evidence type="ECO:0000256" key="1">
    <source>
        <dbReference type="PROSITE-ProRule" id="PRU00042"/>
    </source>
</evidence>
<dbReference type="AlphaFoldDB" id="A0A8H3PLB7"/>
<feature type="domain" description="C2H2-type" evidence="3">
    <location>
        <begin position="244"/>
        <end position="271"/>
    </location>
</feature>
<organism evidence="4 5">
    <name type="scientific">Alectoria fallacina</name>
    <dbReference type="NCBI Taxonomy" id="1903189"/>
    <lineage>
        <taxon>Eukaryota</taxon>
        <taxon>Fungi</taxon>
        <taxon>Dikarya</taxon>
        <taxon>Ascomycota</taxon>
        <taxon>Pezizomycotina</taxon>
        <taxon>Lecanoromycetes</taxon>
        <taxon>OSLEUM clade</taxon>
        <taxon>Lecanoromycetidae</taxon>
        <taxon>Lecanorales</taxon>
        <taxon>Lecanorineae</taxon>
        <taxon>Parmeliaceae</taxon>
        <taxon>Alectoria</taxon>
    </lineage>
</organism>
<keyword evidence="1" id="KW-0863">Zinc-finger</keyword>
<accession>A0A8H3PLB7</accession>
<keyword evidence="5" id="KW-1185">Reference proteome</keyword>
<dbReference type="InterPro" id="IPR036236">
    <property type="entry name" value="Znf_C2H2_sf"/>
</dbReference>
<comment type="caution">
    <text evidence="4">The sequence shown here is derived from an EMBL/GenBank/DDBJ whole genome shotgun (WGS) entry which is preliminary data.</text>
</comment>
<dbReference type="Pfam" id="PF00096">
    <property type="entry name" value="zf-C2H2"/>
    <property type="match status" value="1"/>
</dbReference>
<dbReference type="SUPFAM" id="SSF57667">
    <property type="entry name" value="beta-beta-alpha zinc fingers"/>
    <property type="match status" value="1"/>
</dbReference>
<feature type="compositionally biased region" description="Basic and acidic residues" evidence="2">
    <location>
        <begin position="324"/>
        <end position="334"/>
    </location>
</feature>
<dbReference type="PROSITE" id="PS00028">
    <property type="entry name" value="ZINC_FINGER_C2H2_1"/>
    <property type="match status" value="2"/>
</dbReference>
<protein>
    <recommendedName>
        <fullName evidence="3">C2H2-type domain-containing protein</fullName>
    </recommendedName>
</protein>
<dbReference type="EMBL" id="CAJPDR010001173">
    <property type="protein sequence ID" value="CAF9943684.1"/>
    <property type="molecule type" value="Genomic_DNA"/>
</dbReference>
<evidence type="ECO:0000313" key="4">
    <source>
        <dbReference type="EMBL" id="CAF9943684.1"/>
    </source>
</evidence>
<name>A0A8H3PLB7_9LECA</name>
<keyword evidence="1" id="KW-0479">Metal-binding</keyword>
<evidence type="ECO:0000259" key="3">
    <source>
        <dbReference type="PROSITE" id="PS50157"/>
    </source>
</evidence>
<feature type="region of interest" description="Disordered" evidence="2">
    <location>
        <begin position="207"/>
        <end position="236"/>
    </location>
</feature>
<dbReference type="InterPro" id="IPR013087">
    <property type="entry name" value="Znf_C2H2_type"/>
</dbReference>
<feature type="region of interest" description="Disordered" evidence="2">
    <location>
        <begin position="282"/>
        <end position="334"/>
    </location>
</feature>
<evidence type="ECO:0000256" key="2">
    <source>
        <dbReference type="SAM" id="MobiDB-lite"/>
    </source>
</evidence>
<dbReference type="Gene3D" id="3.30.160.60">
    <property type="entry name" value="Classic Zinc Finger"/>
    <property type="match status" value="1"/>
</dbReference>
<reference evidence="4" key="1">
    <citation type="submission" date="2021-03" db="EMBL/GenBank/DDBJ databases">
        <authorList>
            <person name="Tagirdzhanova G."/>
        </authorList>
    </citation>
    <scope>NUCLEOTIDE SEQUENCE</scope>
</reference>
<proteinExistence type="predicted"/>
<dbReference type="PROSITE" id="PS50157">
    <property type="entry name" value="ZINC_FINGER_C2H2_2"/>
    <property type="match status" value="1"/>
</dbReference>
<sequence length="334" mass="37741">MALKNATKLPSIKSLLISAGPAGDQCNLCGNSFEIHDSSKSTLPCVDFECEPCARMWRILRSPTCSACYADFTCPGIAKDRTQIPSPLLDLDANDTLQQQSPSDSQLELFLSFQDRYVAFYGADTDSDDDTISEPGSPIREEADEITSVGEISDERLREALILANNRAGTNFCIQEIEAEVSMADLRTSTKIQLADTLTQFCIRKASESDEDDARDESSRQLDENDPSDAKFQQGRETTQEDLLRCVYCHKAFRNESHLRQHAIIHAPSRRTCSICGQVLGNPSSRRVHERKHRETEKQRDERLRQEREARDRKRAAQKVQKQNRRERLRGVSG</sequence>
<feature type="compositionally biased region" description="Basic residues" evidence="2">
    <location>
        <begin position="313"/>
        <end position="323"/>
    </location>
</feature>
<feature type="compositionally biased region" description="Basic and acidic residues" evidence="2">
    <location>
        <begin position="293"/>
        <end position="312"/>
    </location>
</feature>
<dbReference type="OrthoDB" id="6417226at2759"/>
<dbReference type="SMART" id="SM00355">
    <property type="entry name" value="ZnF_C2H2"/>
    <property type="match status" value="2"/>
</dbReference>
<gene>
    <name evidence="4" type="ORF">ALECFALPRED_000954</name>
</gene>
<keyword evidence="1" id="KW-0862">Zinc</keyword>
<evidence type="ECO:0000313" key="5">
    <source>
        <dbReference type="Proteomes" id="UP000664203"/>
    </source>
</evidence>